<protein>
    <recommendedName>
        <fullName evidence="3 9">Phosphate transport system permease protein PstA</fullName>
    </recommendedName>
</protein>
<feature type="transmembrane region" description="Helical" evidence="9">
    <location>
        <begin position="303"/>
        <end position="332"/>
    </location>
</feature>
<evidence type="ECO:0000256" key="2">
    <source>
        <dbReference type="ARBA" id="ARBA00007069"/>
    </source>
</evidence>
<evidence type="ECO:0000256" key="7">
    <source>
        <dbReference type="ARBA" id="ARBA00022989"/>
    </source>
</evidence>
<comment type="caution">
    <text evidence="11">The sequence shown here is derived from an EMBL/GenBank/DDBJ whole genome shotgun (WGS) entry which is preliminary data.</text>
</comment>
<name>A0A095VPV7_9GAMM</name>
<evidence type="ECO:0000259" key="10">
    <source>
        <dbReference type="PROSITE" id="PS50928"/>
    </source>
</evidence>
<dbReference type="GO" id="GO:0005886">
    <property type="term" value="C:plasma membrane"/>
    <property type="evidence" value="ECO:0007669"/>
    <property type="project" value="UniProtKB-SubCell"/>
</dbReference>
<dbReference type="Pfam" id="PF00528">
    <property type="entry name" value="BPD_transp_1"/>
    <property type="match status" value="1"/>
</dbReference>
<dbReference type="HOGENOM" id="CLU_017122_0_0_6"/>
<dbReference type="PANTHER" id="PTHR43470">
    <property type="entry name" value="PHOSPHATE TRANSPORT SYSTEM PERMEASE PROTEIN PSTA-RELATED"/>
    <property type="match status" value="1"/>
</dbReference>
<feature type="transmembrane region" description="Helical" evidence="9">
    <location>
        <begin position="30"/>
        <end position="53"/>
    </location>
</feature>
<evidence type="ECO:0000313" key="11">
    <source>
        <dbReference type="EMBL" id="KGE03425.1"/>
    </source>
</evidence>
<keyword evidence="6 9" id="KW-0812">Transmembrane</keyword>
<reference evidence="11 12" key="1">
    <citation type="journal article" date="2014" name="Genome Announc.">
        <title>Genome Sequence of Gammaproteobacterial Pseudohaliea rubra Type Strain DSM 19751, Isolated from Coastal Seawater of the Mediterranean Sea.</title>
        <authorList>
            <person name="Spring S."/>
            <person name="Fiebig A."/>
            <person name="Riedel T."/>
            <person name="Goker M."/>
            <person name="Klenk H.P."/>
        </authorList>
    </citation>
    <scope>NUCLEOTIDE SEQUENCE [LARGE SCALE GENOMIC DNA]</scope>
    <source>
        <strain evidence="11 12">DSM 19751</strain>
    </source>
</reference>
<dbReference type="PANTHER" id="PTHR43470:SF6">
    <property type="entry name" value="PHOSPHATE TRANSPORT SYSTEM PERMEASE PROTEIN PSTA"/>
    <property type="match status" value="1"/>
</dbReference>
<dbReference type="InterPro" id="IPR005672">
    <property type="entry name" value="Phosphate_PstA"/>
</dbReference>
<feature type="transmembrane region" description="Helical" evidence="9">
    <location>
        <begin position="394"/>
        <end position="418"/>
    </location>
</feature>
<comment type="similarity">
    <text evidence="2 9">Belongs to the binding-protein-dependent transport system permease family. CysTW subfamily.</text>
</comment>
<dbReference type="eggNOG" id="COG0581">
    <property type="taxonomic scope" value="Bacteria"/>
</dbReference>
<keyword evidence="12" id="KW-1185">Reference proteome</keyword>
<dbReference type="AlphaFoldDB" id="A0A095VPV7"/>
<evidence type="ECO:0000313" key="12">
    <source>
        <dbReference type="Proteomes" id="UP000029640"/>
    </source>
</evidence>
<dbReference type="STRING" id="1265313.HRUBRA_01804"/>
<evidence type="ECO:0000256" key="9">
    <source>
        <dbReference type="RuleBase" id="RU363043"/>
    </source>
</evidence>
<dbReference type="InterPro" id="IPR035906">
    <property type="entry name" value="MetI-like_sf"/>
</dbReference>
<dbReference type="Gene3D" id="1.10.3720.10">
    <property type="entry name" value="MetI-like"/>
    <property type="match status" value="1"/>
</dbReference>
<gene>
    <name evidence="11" type="ORF">HRUBRA_01804</name>
</gene>
<evidence type="ECO:0000256" key="8">
    <source>
        <dbReference type="ARBA" id="ARBA00023136"/>
    </source>
</evidence>
<feature type="domain" description="ABC transmembrane type-1" evidence="10">
    <location>
        <begin position="307"/>
        <end position="539"/>
    </location>
</feature>
<dbReference type="CDD" id="cd06261">
    <property type="entry name" value="TM_PBP2"/>
    <property type="match status" value="1"/>
</dbReference>
<dbReference type="PROSITE" id="PS50928">
    <property type="entry name" value="ABC_TM1"/>
    <property type="match status" value="1"/>
</dbReference>
<evidence type="ECO:0000256" key="3">
    <source>
        <dbReference type="ARBA" id="ARBA00016864"/>
    </source>
</evidence>
<keyword evidence="5 9" id="KW-1003">Cell membrane</keyword>
<dbReference type="NCBIfam" id="TIGR00974">
    <property type="entry name" value="3a0107s02c"/>
    <property type="match status" value="1"/>
</dbReference>
<proteinExistence type="inferred from homology"/>
<organism evidence="11 12">
    <name type="scientific">Pseudohaliea rubra DSM 19751</name>
    <dbReference type="NCBI Taxonomy" id="1265313"/>
    <lineage>
        <taxon>Bacteria</taxon>
        <taxon>Pseudomonadati</taxon>
        <taxon>Pseudomonadota</taxon>
        <taxon>Gammaproteobacteria</taxon>
        <taxon>Cellvibrionales</taxon>
        <taxon>Halieaceae</taxon>
        <taxon>Pseudohaliea</taxon>
    </lineage>
</organism>
<feature type="transmembrane region" description="Helical" evidence="9">
    <location>
        <begin position="352"/>
        <end position="374"/>
    </location>
</feature>
<dbReference type="PATRIC" id="fig|1265313.6.peg.1783"/>
<dbReference type="GO" id="GO:0005315">
    <property type="term" value="F:phosphate transmembrane transporter activity"/>
    <property type="evidence" value="ECO:0007669"/>
    <property type="project" value="InterPro"/>
</dbReference>
<feature type="transmembrane region" description="Helical" evidence="9">
    <location>
        <begin position="520"/>
        <end position="542"/>
    </location>
</feature>
<evidence type="ECO:0000256" key="5">
    <source>
        <dbReference type="ARBA" id="ARBA00022475"/>
    </source>
</evidence>
<sequence length="555" mass="59710">MRQVDVVEHAHRPLLRERLRASLRRKGSDALEWLAAGAAALALVAVLGLVALLTVKGLGHFWPGPLWALELRAGAGAGDTLLGHVVARREVPVAQLREAGRDPGPGSAVRERLLLRLGNRDLGAPEFRWVLASDILEQHMPPSATVLERSEWGPLFGYPLALRDGDVTQVDGDGPALRAALAKALEATAIARERLRALEQGPLAAASTALARLPANDASGVDEVLKTLAQLETERRVLRAVVDRYVLRLALANGQRVEQPLATVLRAYQPNALAFPARVGLYLQRLWDFVSGAPREGNTDGGVFPAIFGTVALVLLTAVLVTPLGVLAAVYLHEYARQGPLTRLVRIAVNNLAGVPSLVFGVFGLGFFVYVLGGELDSLFFADRLPSPTFGSPGLLWASLTLALLTLPVVVVATEEGLARIPRSVREGSLALGATRAETLWRVVLPMATPAMMTGLVLAVARAAGEVAPLMLVGVVKLAPTLPVSEHFPYLHLEQKFMNLGFHIYDIGFHSPDPDATRSLVFATAFLLVAIILVLNLAAVILRHRLRERYKSLDT</sequence>
<keyword evidence="4" id="KW-0813">Transport</keyword>
<comment type="subcellular location">
    <subcellularLocation>
        <location evidence="9">Cell inner membrane</location>
        <topology evidence="9">Multi-pass membrane protein</topology>
    </subcellularLocation>
    <subcellularLocation>
        <location evidence="1">Cell membrane</location>
        <topology evidence="1">Multi-pass membrane protein</topology>
    </subcellularLocation>
</comment>
<dbReference type="InterPro" id="IPR000515">
    <property type="entry name" value="MetI-like"/>
</dbReference>
<accession>A0A095VPV7</accession>
<dbReference type="OrthoDB" id="9807065at2"/>
<feature type="transmembrane region" description="Helical" evidence="9">
    <location>
        <begin position="439"/>
        <end position="461"/>
    </location>
</feature>
<dbReference type="EMBL" id="AUVB01000054">
    <property type="protein sequence ID" value="KGE03425.1"/>
    <property type="molecule type" value="Genomic_DNA"/>
</dbReference>
<dbReference type="RefSeq" id="WP_052094220.1">
    <property type="nucleotide sequence ID" value="NZ_KN234745.1"/>
</dbReference>
<keyword evidence="8 9" id="KW-0472">Membrane</keyword>
<evidence type="ECO:0000256" key="1">
    <source>
        <dbReference type="ARBA" id="ARBA00004651"/>
    </source>
</evidence>
<dbReference type="Proteomes" id="UP000029640">
    <property type="component" value="Unassembled WGS sequence"/>
</dbReference>
<evidence type="ECO:0000256" key="4">
    <source>
        <dbReference type="ARBA" id="ARBA00022448"/>
    </source>
</evidence>
<keyword evidence="7 9" id="KW-1133">Transmembrane helix</keyword>
<dbReference type="SUPFAM" id="SSF161098">
    <property type="entry name" value="MetI-like"/>
    <property type="match status" value="1"/>
</dbReference>
<dbReference type="GO" id="GO:0035435">
    <property type="term" value="P:phosphate ion transmembrane transport"/>
    <property type="evidence" value="ECO:0007669"/>
    <property type="project" value="InterPro"/>
</dbReference>
<evidence type="ECO:0000256" key="6">
    <source>
        <dbReference type="ARBA" id="ARBA00022692"/>
    </source>
</evidence>